<feature type="region of interest" description="Disordered" evidence="1">
    <location>
        <begin position="1"/>
        <end position="101"/>
    </location>
</feature>
<accession>A0ABQ4T2T1</accession>
<name>A0ABQ4T2T1_METOR</name>
<dbReference type="EMBL" id="BPQV01000002">
    <property type="protein sequence ID" value="GJE25947.1"/>
    <property type="molecule type" value="Genomic_DNA"/>
</dbReference>
<evidence type="ECO:0000313" key="3">
    <source>
        <dbReference type="Proteomes" id="UP001055156"/>
    </source>
</evidence>
<feature type="compositionally biased region" description="Low complexity" evidence="1">
    <location>
        <begin position="30"/>
        <end position="41"/>
    </location>
</feature>
<reference evidence="2" key="1">
    <citation type="journal article" date="2021" name="Front. Microbiol.">
        <title>Comprehensive Comparative Genomics and Phenotyping of Methylobacterium Species.</title>
        <authorList>
            <person name="Alessa O."/>
            <person name="Ogura Y."/>
            <person name="Fujitani Y."/>
            <person name="Takami H."/>
            <person name="Hayashi T."/>
            <person name="Sahin N."/>
            <person name="Tani A."/>
        </authorList>
    </citation>
    <scope>NUCLEOTIDE SEQUENCE</scope>
    <source>
        <strain evidence="2">NBRC 15689</strain>
    </source>
</reference>
<dbReference type="RefSeq" id="WP_238309900.1">
    <property type="nucleotide sequence ID" value="NZ_BPQV01000002.1"/>
</dbReference>
<proteinExistence type="predicted"/>
<reference evidence="2" key="2">
    <citation type="submission" date="2021-08" db="EMBL/GenBank/DDBJ databases">
        <authorList>
            <person name="Tani A."/>
            <person name="Ola A."/>
            <person name="Ogura Y."/>
            <person name="Katsura K."/>
            <person name="Hayashi T."/>
        </authorList>
    </citation>
    <scope>NUCLEOTIDE SEQUENCE</scope>
    <source>
        <strain evidence="2">NBRC 15689</strain>
    </source>
</reference>
<sequence>MPERHAPTETVTRKPDDVVGSRADHRKGDAQTAEQAAITQQGTGGRSDSERRGEWEKSAHAPGRPPPATGGASGGHADQKAASGGDGKVAAGHYKTERAER</sequence>
<evidence type="ECO:0000256" key="1">
    <source>
        <dbReference type="SAM" id="MobiDB-lite"/>
    </source>
</evidence>
<organism evidence="2 3">
    <name type="scientific">Methylobacterium organophilum</name>
    <dbReference type="NCBI Taxonomy" id="410"/>
    <lineage>
        <taxon>Bacteria</taxon>
        <taxon>Pseudomonadati</taxon>
        <taxon>Pseudomonadota</taxon>
        <taxon>Alphaproteobacteria</taxon>
        <taxon>Hyphomicrobiales</taxon>
        <taxon>Methylobacteriaceae</taxon>
        <taxon>Methylobacterium</taxon>
    </lineage>
</organism>
<protein>
    <submittedName>
        <fullName evidence="2">Uncharacterized protein</fullName>
    </submittedName>
</protein>
<gene>
    <name evidence="2" type="ORF">LKMONMHP_0791</name>
</gene>
<keyword evidence="3" id="KW-1185">Reference proteome</keyword>
<feature type="compositionally biased region" description="Basic and acidic residues" evidence="1">
    <location>
        <begin position="1"/>
        <end position="29"/>
    </location>
</feature>
<evidence type="ECO:0000313" key="2">
    <source>
        <dbReference type="EMBL" id="GJE25947.1"/>
    </source>
</evidence>
<feature type="compositionally biased region" description="Basic and acidic residues" evidence="1">
    <location>
        <begin position="47"/>
        <end position="59"/>
    </location>
</feature>
<comment type="caution">
    <text evidence="2">The sequence shown here is derived from an EMBL/GenBank/DDBJ whole genome shotgun (WGS) entry which is preliminary data.</text>
</comment>
<dbReference type="Proteomes" id="UP001055156">
    <property type="component" value="Unassembled WGS sequence"/>
</dbReference>